<dbReference type="RefSeq" id="WP_045669038.1">
    <property type="nucleotide sequence ID" value="NZ_CP011058.1"/>
</dbReference>
<dbReference type="EMBL" id="CP011058">
    <property type="protein sequence ID" value="AJY73603.1"/>
    <property type="molecule type" value="Genomic_DNA"/>
</dbReference>
<dbReference type="KEGG" id="pbj:VN24_01875"/>
<dbReference type="PATRIC" id="fig|1126833.4.peg.414"/>
<organism evidence="2 3">
    <name type="scientific">Paenibacillus beijingensis</name>
    <dbReference type="NCBI Taxonomy" id="1126833"/>
    <lineage>
        <taxon>Bacteria</taxon>
        <taxon>Bacillati</taxon>
        <taxon>Bacillota</taxon>
        <taxon>Bacilli</taxon>
        <taxon>Bacillales</taxon>
        <taxon>Paenibacillaceae</taxon>
        <taxon>Paenibacillus</taxon>
    </lineage>
</organism>
<reference evidence="3" key="2">
    <citation type="submission" date="2015-03" db="EMBL/GenBank/DDBJ databases">
        <title>Genome sequence of Paenibacillus beijingensis strain DSM 24997T.</title>
        <authorList>
            <person name="Kwak Y."/>
            <person name="Shin J.-H."/>
        </authorList>
    </citation>
    <scope>NUCLEOTIDE SEQUENCE [LARGE SCALE GENOMIC DNA]</scope>
    <source>
        <strain evidence="3">DSM 24997</strain>
    </source>
</reference>
<keyword evidence="3" id="KW-1185">Reference proteome</keyword>
<dbReference type="Pfam" id="PF00535">
    <property type="entry name" value="Glycos_transf_2"/>
    <property type="match status" value="1"/>
</dbReference>
<dbReference type="HOGENOM" id="CLU_610901_0_0_9"/>
<reference evidence="2 3" key="1">
    <citation type="journal article" date="2015" name="J. Biotechnol.">
        <title>Complete genome sequence of Paenibacillus beijingensis 7188(T) (=DSM 24997(T)), a novel rhizobacterium from jujube garden soil.</title>
        <authorList>
            <person name="Kwak Y."/>
            <person name="Shin J.H."/>
        </authorList>
    </citation>
    <scope>NUCLEOTIDE SEQUENCE [LARGE SCALE GENOMIC DNA]</scope>
    <source>
        <strain evidence="2 3">DSM 24997</strain>
    </source>
</reference>
<dbReference type="SUPFAM" id="SSF53448">
    <property type="entry name" value="Nucleotide-diphospho-sugar transferases"/>
    <property type="match status" value="1"/>
</dbReference>
<protein>
    <recommendedName>
        <fullName evidence="1">Glycosyltransferase 2-like domain-containing protein</fullName>
    </recommendedName>
</protein>
<gene>
    <name evidence="2" type="ORF">VN24_01875</name>
</gene>
<dbReference type="OrthoDB" id="8936324at2"/>
<proteinExistence type="predicted"/>
<dbReference type="Gene3D" id="3.90.550.10">
    <property type="entry name" value="Spore Coat Polysaccharide Biosynthesis Protein SpsA, Chain A"/>
    <property type="match status" value="1"/>
</dbReference>
<dbReference type="InterPro" id="IPR029044">
    <property type="entry name" value="Nucleotide-diphossugar_trans"/>
</dbReference>
<evidence type="ECO:0000259" key="1">
    <source>
        <dbReference type="Pfam" id="PF00535"/>
    </source>
</evidence>
<evidence type="ECO:0000313" key="2">
    <source>
        <dbReference type="EMBL" id="AJY73603.1"/>
    </source>
</evidence>
<evidence type="ECO:0000313" key="3">
    <source>
        <dbReference type="Proteomes" id="UP000032633"/>
    </source>
</evidence>
<dbReference type="STRING" id="1126833.VN24_01875"/>
<dbReference type="AlphaFoldDB" id="A0A0D5NFA5"/>
<feature type="domain" description="Glycosyltransferase 2-like" evidence="1">
    <location>
        <begin position="40"/>
        <end position="206"/>
    </location>
</feature>
<dbReference type="PANTHER" id="PTHR43179">
    <property type="entry name" value="RHAMNOSYLTRANSFERASE WBBL"/>
    <property type="match status" value="1"/>
</dbReference>
<dbReference type="PANTHER" id="PTHR43179:SF7">
    <property type="entry name" value="RHAMNOSYLTRANSFERASE WBBL"/>
    <property type="match status" value="1"/>
</dbReference>
<accession>A0A0D5NFA5</accession>
<sequence length="436" mass="48436">MRTSRGDAFRSRFEEGFGAGYADGLLSGKESFGTYFQGTSIIIPSHNKLRYLKLCIASIVAHTNQPYEIIVVDNASTDGTAQYLRTYSGRERRLRYATMSSNAGFAGAVNRGLMLAKGTTMLLLNNDTIVTPRWLDNLLACLNSDPSIGIVGPVTNYISGDQLIKVPYRSIRGMNAFARRHNVSDAAKWQETERLTGFCMLFNRSVWERAGYLDEGYQIGNFEDDDYNVRVRLLGGKLVIARDTFIHHYGSVSIRALGKQKIAAVNRNNREFYEEKWGNPHKLLAETAAWRSGLRPDEVHHRGETVFYPQGVAVNGPGGKLYWLKDGERRAIRGEWKLPSVRLSQVKMNQWPLGMEIDASAAAAEWDGADAPFICIVPGAGTYRVAKGCKRRIVSRAALEAWGLHHQREGTGDPAVVAALPDGLPIIAPEKMAQRL</sequence>
<name>A0A0D5NFA5_9BACL</name>
<dbReference type="CDD" id="cd04186">
    <property type="entry name" value="GT_2_like_c"/>
    <property type="match status" value="1"/>
</dbReference>
<dbReference type="Proteomes" id="UP000032633">
    <property type="component" value="Chromosome"/>
</dbReference>
<dbReference type="InterPro" id="IPR001173">
    <property type="entry name" value="Glyco_trans_2-like"/>
</dbReference>